<reference evidence="1 2" key="1">
    <citation type="submission" date="2018-06" db="EMBL/GenBank/DDBJ databases">
        <title>Genomic Encyclopedia of Archaeal and Bacterial Type Strains, Phase II (KMG-II): from individual species to whole genera.</title>
        <authorList>
            <person name="Goeker M."/>
        </authorList>
    </citation>
    <scope>NUCLEOTIDE SEQUENCE [LARGE SCALE GENOMIC DNA]</scope>
    <source>
        <strain evidence="1 2">DSM 23857</strain>
    </source>
</reference>
<evidence type="ECO:0000313" key="1">
    <source>
        <dbReference type="EMBL" id="RAJ10672.1"/>
    </source>
</evidence>
<sequence>MDDKHIEKKVDDIIAKAKVLGTFINKDELDGEIVLLWSSQLERRNKQRNLKSY</sequence>
<proteinExistence type="predicted"/>
<dbReference type="RefSeq" id="WP_158538496.1">
    <property type="nucleotide sequence ID" value="NZ_QLLL01000001.1"/>
</dbReference>
<protein>
    <submittedName>
        <fullName evidence="1">Uncharacterized protein</fullName>
    </submittedName>
</protein>
<gene>
    <name evidence="1" type="ORF">LX64_00278</name>
</gene>
<comment type="caution">
    <text evidence="1">The sequence shown here is derived from an EMBL/GenBank/DDBJ whole genome shotgun (WGS) entry which is preliminary data.</text>
</comment>
<name>A0A327R3Z4_9BACT</name>
<dbReference type="Proteomes" id="UP000249547">
    <property type="component" value="Unassembled WGS sequence"/>
</dbReference>
<evidence type="ECO:0000313" key="2">
    <source>
        <dbReference type="Proteomes" id="UP000249547"/>
    </source>
</evidence>
<dbReference type="EMBL" id="QLLL01000001">
    <property type="protein sequence ID" value="RAJ10672.1"/>
    <property type="molecule type" value="Genomic_DNA"/>
</dbReference>
<dbReference type="AlphaFoldDB" id="A0A327R3Z4"/>
<accession>A0A327R3Z4</accession>
<keyword evidence="2" id="KW-1185">Reference proteome</keyword>
<organism evidence="1 2">
    <name type="scientific">Chitinophaga skermanii</name>
    <dbReference type="NCBI Taxonomy" id="331697"/>
    <lineage>
        <taxon>Bacteria</taxon>
        <taxon>Pseudomonadati</taxon>
        <taxon>Bacteroidota</taxon>
        <taxon>Chitinophagia</taxon>
        <taxon>Chitinophagales</taxon>
        <taxon>Chitinophagaceae</taxon>
        <taxon>Chitinophaga</taxon>
    </lineage>
</organism>